<gene>
    <name evidence="8" type="primary">Iglv39</name>
    <name evidence="8" type="ORF">CEYCYA_R12037</name>
</gene>
<keyword evidence="3" id="KW-1133">Transmembrane helix</keyword>
<dbReference type="PANTHER" id="PTHR19256:SF65">
    <property type="entry name" value="T CELL RECEPTOR GAMMA CONSTANT 1-RELATED"/>
    <property type="match status" value="1"/>
</dbReference>
<evidence type="ECO:0000256" key="6">
    <source>
        <dbReference type="ARBA" id="ARBA00023319"/>
    </source>
</evidence>
<evidence type="ECO:0000313" key="8">
    <source>
        <dbReference type="EMBL" id="NXY91214.1"/>
    </source>
</evidence>
<organism evidence="8 9">
    <name type="scientific">Ceyx cyanopectus</name>
    <name type="common">Indigo-banded kingfisher</name>
    <dbReference type="NCBI Taxonomy" id="390723"/>
    <lineage>
        <taxon>Eukaryota</taxon>
        <taxon>Metazoa</taxon>
        <taxon>Chordata</taxon>
        <taxon>Craniata</taxon>
        <taxon>Vertebrata</taxon>
        <taxon>Euteleostomi</taxon>
        <taxon>Archelosauria</taxon>
        <taxon>Archosauria</taxon>
        <taxon>Dinosauria</taxon>
        <taxon>Saurischia</taxon>
        <taxon>Theropoda</taxon>
        <taxon>Coelurosauria</taxon>
        <taxon>Aves</taxon>
        <taxon>Neognathae</taxon>
        <taxon>Neoaves</taxon>
        <taxon>Telluraves</taxon>
        <taxon>Coraciimorphae</taxon>
        <taxon>Coraciiformes</taxon>
        <taxon>Alcedinidae</taxon>
        <taxon>Ceyx</taxon>
    </lineage>
</organism>
<dbReference type="EMBL" id="VYZU01088912">
    <property type="protein sequence ID" value="NXY91214.1"/>
    <property type="molecule type" value="Genomic_DNA"/>
</dbReference>
<dbReference type="Gene3D" id="2.60.40.10">
    <property type="entry name" value="Immunoglobulins"/>
    <property type="match status" value="1"/>
</dbReference>
<evidence type="ECO:0000259" key="7">
    <source>
        <dbReference type="PROSITE" id="PS50835"/>
    </source>
</evidence>
<keyword evidence="5" id="KW-0675">Receptor</keyword>
<protein>
    <submittedName>
        <fullName evidence="8">LV39 protein</fullName>
    </submittedName>
</protein>
<feature type="non-terminal residue" evidence="8">
    <location>
        <position position="102"/>
    </location>
</feature>
<proteinExistence type="predicted"/>
<name>A0A7L4NSC9_9AVES</name>
<dbReference type="SMART" id="SM00406">
    <property type="entry name" value="IGv"/>
    <property type="match status" value="1"/>
</dbReference>
<dbReference type="OrthoDB" id="8924181at2759"/>
<evidence type="ECO:0000256" key="5">
    <source>
        <dbReference type="ARBA" id="ARBA00023170"/>
    </source>
</evidence>
<dbReference type="InterPro" id="IPR013783">
    <property type="entry name" value="Ig-like_fold"/>
</dbReference>
<accession>A0A7L4NSC9</accession>
<feature type="non-terminal residue" evidence="8">
    <location>
        <position position="1"/>
    </location>
</feature>
<keyword evidence="6" id="KW-0393">Immunoglobulin domain</keyword>
<evidence type="ECO:0000256" key="1">
    <source>
        <dbReference type="ARBA" id="ARBA00004370"/>
    </source>
</evidence>
<dbReference type="Proteomes" id="UP000586704">
    <property type="component" value="Unassembled WGS sequence"/>
</dbReference>
<evidence type="ECO:0000313" key="9">
    <source>
        <dbReference type="Proteomes" id="UP000586704"/>
    </source>
</evidence>
<dbReference type="InterPro" id="IPR036179">
    <property type="entry name" value="Ig-like_dom_sf"/>
</dbReference>
<dbReference type="PANTHER" id="PTHR19256">
    <property type="entry name" value="T-CELL RECEPTOR GAMMA CHAIN"/>
    <property type="match status" value="1"/>
</dbReference>
<comment type="caution">
    <text evidence="8">The sequence shown here is derived from an EMBL/GenBank/DDBJ whole genome shotgun (WGS) entry which is preliminary data.</text>
</comment>
<dbReference type="SUPFAM" id="SSF48726">
    <property type="entry name" value="Immunoglobulin"/>
    <property type="match status" value="1"/>
</dbReference>
<comment type="subcellular location">
    <subcellularLocation>
        <location evidence="1">Membrane</location>
    </subcellularLocation>
</comment>
<reference evidence="8 9" key="1">
    <citation type="submission" date="2020-02" db="EMBL/GenBank/DDBJ databases">
        <title>Bird 10,000 Genomes (B10K) Project - Family phase.</title>
        <authorList>
            <person name="Zhang G."/>
        </authorList>
    </citation>
    <scope>NUCLEOTIDE SEQUENCE [LARGE SCALE GENOMIC DNA]</scope>
    <source>
        <strain evidence="8">B10K-DU-013-51</strain>
        <tissue evidence="8">Mixed tissue sample</tissue>
    </source>
</reference>
<evidence type="ECO:0000256" key="4">
    <source>
        <dbReference type="ARBA" id="ARBA00023136"/>
    </source>
</evidence>
<dbReference type="AlphaFoldDB" id="A0A7L4NSC9"/>
<keyword evidence="9" id="KW-1185">Reference proteome</keyword>
<dbReference type="GO" id="GO:0016020">
    <property type="term" value="C:membrane"/>
    <property type="evidence" value="ECO:0007669"/>
    <property type="project" value="UniProtKB-SubCell"/>
</dbReference>
<dbReference type="Pfam" id="PF07686">
    <property type="entry name" value="V-set"/>
    <property type="match status" value="1"/>
</dbReference>
<sequence>GQAQELKQSQVSVTRGQTKTARIECEGEGISNFRSQYIHWYRQLPGKGPEWILYITSREVPNDRSYESKYSASEKGENRCMLTISDVNSSDEGTYYCAYWKY</sequence>
<dbReference type="PROSITE" id="PS50835">
    <property type="entry name" value="IG_LIKE"/>
    <property type="match status" value="1"/>
</dbReference>
<keyword evidence="4" id="KW-0472">Membrane</keyword>
<dbReference type="InterPro" id="IPR013106">
    <property type="entry name" value="Ig_V-set"/>
</dbReference>
<feature type="domain" description="Ig-like" evidence="7">
    <location>
        <begin position="1"/>
        <end position="97"/>
    </location>
</feature>
<dbReference type="InterPro" id="IPR051117">
    <property type="entry name" value="TRG_var/const_region"/>
</dbReference>
<dbReference type="InterPro" id="IPR007110">
    <property type="entry name" value="Ig-like_dom"/>
</dbReference>
<evidence type="ECO:0000256" key="3">
    <source>
        <dbReference type="ARBA" id="ARBA00022989"/>
    </source>
</evidence>
<evidence type="ECO:0000256" key="2">
    <source>
        <dbReference type="ARBA" id="ARBA00022692"/>
    </source>
</evidence>
<keyword evidence="2" id="KW-0812">Transmembrane</keyword>